<feature type="domain" description="PhnB-like" evidence="1">
    <location>
        <begin position="3"/>
        <end position="110"/>
    </location>
</feature>
<dbReference type="HOGENOM" id="CLU_046006_22_1_11"/>
<dbReference type="OrthoDB" id="9806473at2"/>
<dbReference type="Proteomes" id="UP000002791">
    <property type="component" value="Chromosome"/>
</dbReference>
<evidence type="ECO:0000313" key="3">
    <source>
        <dbReference type="Proteomes" id="UP000002791"/>
    </source>
</evidence>
<dbReference type="EMBL" id="CM001440">
    <property type="protein sequence ID" value="EHR61956.1"/>
    <property type="molecule type" value="Genomic_DNA"/>
</dbReference>
<keyword evidence="3" id="KW-1185">Reference proteome</keyword>
<dbReference type="Gene3D" id="3.10.180.10">
    <property type="entry name" value="2,3-Dihydroxybiphenyl 1,2-Dioxygenase, domain 1"/>
    <property type="match status" value="1"/>
</dbReference>
<dbReference type="PANTHER" id="PTHR33990">
    <property type="entry name" value="PROTEIN YJDN-RELATED"/>
    <property type="match status" value="1"/>
</dbReference>
<name>H5XKW1_9PSEU</name>
<dbReference type="InterPro" id="IPR009725">
    <property type="entry name" value="3_dmu_93_MTrfase"/>
</dbReference>
<reference evidence="2 3" key="1">
    <citation type="submission" date="2011-11" db="EMBL/GenBank/DDBJ databases">
        <title>The Noncontiguous Finished sequence of Saccharomonospora cyanea NA-134.</title>
        <authorList>
            <consortium name="US DOE Joint Genome Institute"/>
            <person name="Lucas S."/>
            <person name="Han J."/>
            <person name="Lapidus A."/>
            <person name="Cheng J.-F."/>
            <person name="Goodwin L."/>
            <person name="Pitluck S."/>
            <person name="Peters L."/>
            <person name="Ovchinnikova G."/>
            <person name="Lu M."/>
            <person name="Detter J.C."/>
            <person name="Han C."/>
            <person name="Tapia R."/>
            <person name="Land M."/>
            <person name="Hauser L."/>
            <person name="Kyrpides N."/>
            <person name="Ivanova N."/>
            <person name="Pagani I."/>
            <person name="Brambilla E.-M."/>
            <person name="Klenk H.-P."/>
            <person name="Woyke T."/>
        </authorList>
    </citation>
    <scope>NUCLEOTIDE SEQUENCE [LARGE SCALE GENOMIC DNA]</scope>
    <source>
        <strain evidence="2 3">NA-134</strain>
    </source>
</reference>
<dbReference type="Pfam" id="PF06983">
    <property type="entry name" value="3-dmu-9_3-mt"/>
    <property type="match status" value="1"/>
</dbReference>
<dbReference type="CDD" id="cd06588">
    <property type="entry name" value="PhnB_like"/>
    <property type="match status" value="1"/>
</dbReference>
<gene>
    <name evidence="2" type="ORF">SaccyDRAFT_3117</name>
</gene>
<proteinExistence type="predicted"/>
<organism evidence="2 3">
    <name type="scientific">Saccharomonospora cyanea NA-134</name>
    <dbReference type="NCBI Taxonomy" id="882082"/>
    <lineage>
        <taxon>Bacteria</taxon>
        <taxon>Bacillati</taxon>
        <taxon>Actinomycetota</taxon>
        <taxon>Actinomycetes</taxon>
        <taxon>Pseudonocardiales</taxon>
        <taxon>Pseudonocardiaceae</taxon>
        <taxon>Saccharomonospora</taxon>
    </lineage>
</organism>
<dbReference type="RefSeq" id="WP_005457398.1">
    <property type="nucleotide sequence ID" value="NZ_CM001440.1"/>
</dbReference>
<evidence type="ECO:0000259" key="1">
    <source>
        <dbReference type="Pfam" id="PF06983"/>
    </source>
</evidence>
<protein>
    <recommendedName>
        <fullName evidence="1">PhnB-like domain-containing protein</fullName>
    </recommendedName>
</protein>
<accession>H5XKW1</accession>
<dbReference type="STRING" id="882082.SaccyDRAFT_3117"/>
<dbReference type="SUPFAM" id="SSF54593">
    <property type="entry name" value="Glyoxalase/Bleomycin resistance protein/Dihydroxybiphenyl dioxygenase"/>
    <property type="match status" value="1"/>
</dbReference>
<sequence length="151" mass="16786">MDRVATCLWFSTDVEEAVRFYGTVFPDLRVEDVSRNPDGSALVVEFELRGQRYLALSGGPQYRLSPAVSIYVPCADQAEVDRLWAALTDGGTELRCGWLTDAYGLTWQVVPEELPRLLTDPDPAKAERAQEALRPMQKIDIAVIRDAVASV</sequence>
<dbReference type="InterPro" id="IPR029068">
    <property type="entry name" value="Glyas_Bleomycin-R_OHBP_Dase"/>
</dbReference>
<dbReference type="eggNOG" id="COG3865">
    <property type="taxonomic scope" value="Bacteria"/>
</dbReference>
<dbReference type="AlphaFoldDB" id="H5XKW1"/>
<dbReference type="PANTHER" id="PTHR33990:SF2">
    <property type="entry name" value="PHNB-LIKE DOMAIN-CONTAINING PROTEIN"/>
    <property type="match status" value="1"/>
</dbReference>
<dbReference type="InterPro" id="IPR028973">
    <property type="entry name" value="PhnB-like"/>
</dbReference>
<evidence type="ECO:0000313" key="2">
    <source>
        <dbReference type="EMBL" id="EHR61956.1"/>
    </source>
</evidence>
<dbReference type="PIRSF" id="PIRSF021700">
    <property type="entry name" value="3_dmu_93_MTrfase"/>
    <property type="match status" value="1"/>
</dbReference>